<protein>
    <recommendedName>
        <fullName evidence="4">Toxin CptA</fullName>
    </recommendedName>
</protein>
<dbReference type="EMBL" id="CP069213">
    <property type="protein sequence ID" value="QRH02618.1"/>
    <property type="molecule type" value="Genomic_DNA"/>
</dbReference>
<name>A0ABX7G5Z9_9GAMM</name>
<keyword evidence="3" id="KW-1185">Reference proteome</keyword>
<reference evidence="2 3" key="1">
    <citation type="journal article" date="2012" name="Antonie Van Leeuwenhoek">
        <title>Shewanella litorisediminis sp. nov., a gammaproteobacterium isolated from a tidal flat sediment.</title>
        <authorList>
            <person name="Lee M.H."/>
            <person name="Yoon J.H."/>
        </authorList>
    </citation>
    <scope>NUCLEOTIDE SEQUENCE [LARGE SCALE GENOMIC DNA]</scope>
    <source>
        <strain evidence="2 3">SMK1-12</strain>
    </source>
</reference>
<dbReference type="Pfam" id="PF07254">
    <property type="entry name" value="Cpta_toxin"/>
    <property type="match status" value="1"/>
</dbReference>
<keyword evidence="1" id="KW-0472">Membrane</keyword>
<accession>A0ABX7G5Z9</accession>
<feature type="transmembrane region" description="Helical" evidence="1">
    <location>
        <begin position="16"/>
        <end position="34"/>
    </location>
</feature>
<keyword evidence="1" id="KW-1133">Transmembrane helix</keyword>
<organism evidence="2 3">
    <name type="scientific">Shewanella litorisediminis</name>
    <dbReference type="NCBI Taxonomy" id="1173586"/>
    <lineage>
        <taxon>Bacteria</taxon>
        <taxon>Pseudomonadati</taxon>
        <taxon>Pseudomonadota</taxon>
        <taxon>Gammaproteobacteria</taxon>
        <taxon>Alteromonadales</taxon>
        <taxon>Shewanellaceae</taxon>
        <taxon>Shewanella</taxon>
    </lineage>
</organism>
<evidence type="ECO:0000313" key="3">
    <source>
        <dbReference type="Proteomes" id="UP000596252"/>
    </source>
</evidence>
<evidence type="ECO:0008006" key="4">
    <source>
        <dbReference type="Google" id="ProtNLM"/>
    </source>
</evidence>
<keyword evidence="1" id="KW-0812">Transmembrane</keyword>
<sequence length="141" mass="16212">MDVRRLNFSLSASKDQYFSVVILWALFLTSFLAWPANLPIPVFAFQLLTAGAVSGFFIYSLWRLKGWRWQFGLCDNGDLDDSEGRHRVRRAWVMPLACVLLIKKESGQGRLLFVFADMLEDGSYRDLCRLLLSINARDLES</sequence>
<proteinExistence type="predicted"/>
<feature type="transmembrane region" description="Helical" evidence="1">
    <location>
        <begin position="40"/>
        <end position="62"/>
    </location>
</feature>
<dbReference type="InterPro" id="IPR009883">
    <property type="entry name" value="YgfX"/>
</dbReference>
<gene>
    <name evidence="2" type="ORF">JQC75_04130</name>
</gene>
<evidence type="ECO:0000256" key="1">
    <source>
        <dbReference type="SAM" id="Phobius"/>
    </source>
</evidence>
<dbReference type="Proteomes" id="UP000596252">
    <property type="component" value="Chromosome"/>
</dbReference>
<dbReference type="RefSeq" id="WP_203326215.1">
    <property type="nucleotide sequence ID" value="NZ_CP069213.1"/>
</dbReference>
<evidence type="ECO:0000313" key="2">
    <source>
        <dbReference type="EMBL" id="QRH02618.1"/>
    </source>
</evidence>